<evidence type="ECO:0000256" key="1">
    <source>
        <dbReference type="ARBA" id="ARBA00005995"/>
    </source>
</evidence>
<dbReference type="SUPFAM" id="SSF51905">
    <property type="entry name" value="FAD/NAD(P)-binding domain"/>
    <property type="match status" value="1"/>
</dbReference>
<gene>
    <name evidence="3" type="ORF">EDD28_0881</name>
</gene>
<dbReference type="Pfam" id="PF01593">
    <property type="entry name" value="Amino_oxidase"/>
    <property type="match status" value="1"/>
</dbReference>
<comment type="caution">
    <text evidence="3">The sequence shown here is derived from an EMBL/GenBank/DDBJ whole genome shotgun (WGS) entry which is preliminary data.</text>
</comment>
<dbReference type="EMBL" id="RKHQ01000001">
    <property type="protein sequence ID" value="ROR96298.1"/>
    <property type="molecule type" value="Genomic_DNA"/>
</dbReference>
<dbReference type="PANTHER" id="PTHR43563">
    <property type="entry name" value="AMINE OXIDASE"/>
    <property type="match status" value="1"/>
</dbReference>
<dbReference type="SUPFAM" id="SSF54373">
    <property type="entry name" value="FAD-linked reductases, C-terminal domain"/>
    <property type="match status" value="1"/>
</dbReference>
<dbReference type="Gene3D" id="3.50.50.60">
    <property type="entry name" value="FAD/NAD(P)-binding domain"/>
    <property type="match status" value="2"/>
</dbReference>
<evidence type="ECO:0000259" key="2">
    <source>
        <dbReference type="Pfam" id="PF01593"/>
    </source>
</evidence>
<dbReference type="Proteomes" id="UP000275356">
    <property type="component" value="Unassembled WGS sequence"/>
</dbReference>
<evidence type="ECO:0000313" key="3">
    <source>
        <dbReference type="EMBL" id="ROR96298.1"/>
    </source>
</evidence>
<keyword evidence="4" id="KW-1185">Reference proteome</keyword>
<dbReference type="InterPro" id="IPR050703">
    <property type="entry name" value="Flavin_MAO"/>
</dbReference>
<protein>
    <submittedName>
        <fullName evidence="3">Monoamine oxidase</fullName>
    </submittedName>
</protein>
<accession>A0A3N2D9I5</accession>
<dbReference type="GO" id="GO:0016491">
    <property type="term" value="F:oxidoreductase activity"/>
    <property type="evidence" value="ECO:0007669"/>
    <property type="project" value="InterPro"/>
</dbReference>
<dbReference type="PANTHER" id="PTHR43563:SF1">
    <property type="entry name" value="AMINE OXIDASE [FLAVIN-CONTAINING] B"/>
    <property type="match status" value="1"/>
</dbReference>
<dbReference type="InterPro" id="IPR036188">
    <property type="entry name" value="FAD/NAD-bd_sf"/>
</dbReference>
<comment type="similarity">
    <text evidence="1">Belongs to the flavin monoamine oxidase family.</text>
</comment>
<evidence type="ECO:0000313" key="4">
    <source>
        <dbReference type="Proteomes" id="UP000275356"/>
    </source>
</evidence>
<sequence length="360" mass="38057">MNRQPTMDVDVVVVGAGIAGLTAAHAVLDAGRTVRVLEARDRVGGRALSLDVPGGAVDLGATWYWSNEPRVRELVSRFGLRTFAQHREGDALVDMPPQAVQRLAGNPIDSPATRMVDGVQALALALAAALPAGTVFLGTPATGVSIDAARVRIDTPRGRILGDQAILAVPPALAVERLTFAPALPTALRTTAEATPVWMGGTVKAVAVYPEAFWRSEDLAGAAVSYAGPFREFHDHSGPYGTSAAIFGFAQAKELSATASDAQIGEELVVQLRRMFGERAGRPVQVHVVNWSRERFTSPHGPVIRSGPMSTQTFGAPVYQRPVLGRLHWASTETATAYAGHVEGAIVAGRRAADRAVRAL</sequence>
<dbReference type="Pfam" id="PF13450">
    <property type="entry name" value="NAD_binding_8"/>
    <property type="match status" value="1"/>
</dbReference>
<dbReference type="AlphaFoldDB" id="A0A3N2D9I5"/>
<organism evidence="3 4">
    <name type="scientific">Salana multivorans</name>
    <dbReference type="NCBI Taxonomy" id="120377"/>
    <lineage>
        <taxon>Bacteria</taxon>
        <taxon>Bacillati</taxon>
        <taxon>Actinomycetota</taxon>
        <taxon>Actinomycetes</taxon>
        <taxon>Micrococcales</taxon>
        <taxon>Beutenbergiaceae</taxon>
        <taxon>Salana</taxon>
    </lineage>
</organism>
<dbReference type="InterPro" id="IPR002937">
    <property type="entry name" value="Amino_oxidase"/>
</dbReference>
<reference evidence="3 4" key="1">
    <citation type="submission" date="2018-11" db="EMBL/GenBank/DDBJ databases">
        <title>Sequencing the genomes of 1000 actinobacteria strains.</title>
        <authorList>
            <person name="Klenk H.-P."/>
        </authorList>
    </citation>
    <scope>NUCLEOTIDE SEQUENCE [LARGE SCALE GENOMIC DNA]</scope>
    <source>
        <strain evidence="3 4">DSM 13521</strain>
    </source>
</reference>
<feature type="domain" description="Amine oxidase" evidence="2">
    <location>
        <begin position="115"/>
        <end position="356"/>
    </location>
</feature>
<name>A0A3N2D9I5_9MICO</name>
<dbReference type="RefSeq" id="WP_211339110.1">
    <property type="nucleotide sequence ID" value="NZ_RKHQ01000001.1"/>
</dbReference>
<proteinExistence type="inferred from homology"/>